<evidence type="ECO:0000313" key="2">
    <source>
        <dbReference type="Proteomes" id="UP000039541"/>
    </source>
</evidence>
<name>A0A655EUS5_SALET</name>
<dbReference type="Proteomes" id="UP000039541">
    <property type="component" value="Unassembled WGS sequence"/>
</dbReference>
<reference evidence="1 2" key="1">
    <citation type="submission" date="2015-03" db="EMBL/GenBank/DDBJ databases">
        <authorList>
            <consortium name="Pathogen Informatics"/>
        </authorList>
    </citation>
    <scope>NUCLEOTIDE SEQUENCE [LARGE SCALE GENOMIC DNA]</scope>
    <source>
        <strain evidence="1 2">3476</strain>
    </source>
</reference>
<accession>A0A655EUS5</accession>
<evidence type="ECO:0000313" key="1">
    <source>
        <dbReference type="EMBL" id="CNV34009.1"/>
    </source>
</evidence>
<dbReference type="EMBL" id="CQPC01000169">
    <property type="protein sequence ID" value="CNV34009.1"/>
    <property type="molecule type" value="Genomic_DNA"/>
</dbReference>
<proteinExistence type="predicted"/>
<gene>
    <name evidence="1" type="ORF">ERS008202_05025</name>
</gene>
<organism evidence="1 2">
    <name type="scientific">Salmonella enterica subsp. enterica serovar Bovismorbificans</name>
    <dbReference type="NCBI Taxonomy" id="58097"/>
    <lineage>
        <taxon>Bacteria</taxon>
        <taxon>Pseudomonadati</taxon>
        <taxon>Pseudomonadota</taxon>
        <taxon>Gammaproteobacteria</taxon>
        <taxon>Enterobacterales</taxon>
        <taxon>Enterobacteriaceae</taxon>
        <taxon>Salmonella</taxon>
    </lineage>
</organism>
<dbReference type="AlphaFoldDB" id="A0A655EUS5"/>
<protein>
    <submittedName>
        <fullName evidence="1">Uncharacterized protein</fullName>
    </submittedName>
</protein>
<sequence length="175" mass="19744">MDFLIGQRIIHGNGYPFGNLTQQLEVGSGKHFFFALGQFEHAKHRLAGHQRQQAKRLDLIAPGIEQHAFVGGKRIAFVEVDKQHLFTFKDALRERAGFVDFALFVRRMMLIKVVGGVDIQLIFAMAAQHDADCVDIEIVVDLFCDFAYQLINIQTRQDGVGNRNQNTEVIAFAAQ</sequence>